<dbReference type="GO" id="GO:0005634">
    <property type="term" value="C:nucleus"/>
    <property type="evidence" value="ECO:0007669"/>
    <property type="project" value="UniProtKB-SubCell"/>
</dbReference>
<dbReference type="AlphaFoldDB" id="E0VG61"/>
<evidence type="ECO:0000259" key="19">
    <source>
        <dbReference type="PROSITE" id="PS50004"/>
    </source>
</evidence>
<dbReference type="EMBL" id="AAZO01002018">
    <property type="status" value="NOT_ANNOTATED_CDS"/>
    <property type="molecule type" value="Genomic_DNA"/>
</dbReference>
<dbReference type="InterPro" id="IPR000008">
    <property type="entry name" value="C2_dom"/>
</dbReference>
<dbReference type="RefSeq" id="XP_002425105.1">
    <property type="nucleotide sequence ID" value="XM_002425060.1"/>
</dbReference>
<keyword evidence="12" id="KW-0965">Cell junction</keyword>
<keyword evidence="8" id="KW-0597">Phosphoprotein</keyword>
<dbReference type="InParanoid" id="E0VG61"/>
<evidence type="ECO:0000313" key="20">
    <source>
        <dbReference type="EMBL" id="EEB12367.1"/>
    </source>
</evidence>
<dbReference type="KEGG" id="phu:Phum_PHUM174240"/>
<dbReference type="SMART" id="SM00327">
    <property type="entry name" value="VWA"/>
    <property type="match status" value="1"/>
</dbReference>
<keyword evidence="10" id="KW-0677">Repeat</keyword>
<dbReference type="GO" id="GO:0071277">
    <property type="term" value="P:cellular response to calcium ion"/>
    <property type="evidence" value="ECO:0007669"/>
    <property type="project" value="TreeGrafter"/>
</dbReference>
<evidence type="ECO:0000256" key="8">
    <source>
        <dbReference type="ARBA" id="ARBA00022553"/>
    </source>
</evidence>
<dbReference type="GO" id="GO:0005737">
    <property type="term" value="C:cytoplasm"/>
    <property type="evidence" value="ECO:0007669"/>
    <property type="project" value="UniProtKB-SubCell"/>
</dbReference>
<dbReference type="PANTHER" id="PTHR10857:SF106">
    <property type="entry name" value="C2 DOMAIN-CONTAINING PROTEIN"/>
    <property type="match status" value="1"/>
</dbReference>
<dbReference type="Pfam" id="PF00168">
    <property type="entry name" value="C2"/>
    <property type="match status" value="2"/>
</dbReference>
<keyword evidence="22" id="KW-1185">Reference proteome</keyword>
<dbReference type="InterPro" id="IPR045052">
    <property type="entry name" value="Copine"/>
</dbReference>
<evidence type="ECO:0000256" key="12">
    <source>
        <dbReference type="ARBA" id="ARBA00022949"/>
    </source>
</evidence>
<dbReference type="SUPFAM" id="SSF53300">
    <property type="entry name" value="vWA-like"/>
    <property type="match status" value="1"/>
</dbReference>
<evidence type="ECO:0000256" key="6">
    <source>
        <dbReference type="ARBA" id="ARBA00022475"/>
    </source>
</evidence>
<dbReference type="SUPFAM" id="SSF49562">
    <property type="entry name" value="C2 domain (Calcium/lipid-binding domain, CaLB)"/>
    <property type="match status" value="2"/>
</dbReference>
<dbReference type="GO" id="GO:0032991">
    <property type="term" value="C:protein-containing complex"/>
    <property type="evidence" value="ECO:0007669"/>
    <property type="project" value="UniProtKB-ARBA"/>
</dbReference>
<evidence type="ECO:0000256" key="5">
    <source>
        <dbReference type="ARBA" id="ARBA00009048"/>
    </source>
</evidence>
<keyword evidence="7" id="KW-0963">Cytoplasm</keyword>
<dbReference type="InterPro" id="IPR036465">
    <property type="entry name" value="vWFA_dom_sf"/>
</dbReference>
<sequence length="553" mass="61743">MSSNFTPGTAAVPTAEIELSISCRSLQSKDLLSKSDPICITFIHPFGEKRWVEYHRTECINDNHDPDFLSKVKIQYCFEEQQNLKFEVYDVDSNSTCLSDHDFLGSVQCTVGQLVSNGSVKLALSPTNGGIGDGSCGYIIIVAEELSTLKDEITFQFSGIGLDKKDWFGKSDPFLVIHKSTESNLYVVVHKTEVIKKTLNPKWKKFTIPIATLCNGDLDRNLKIVCWDWNSSGNNSLIGEFYTTLRELSESEPGLKKIPLIHPDKKKSSSYKHSGEILLEYFERSSVDSFLDYIRGGVQLHCSIAIDFTGSNGDPLSPDSLHYISEQPNYYEQAIISVGQIIKDYDSDQLFPVLGFGARLPPDGRVSHEFFVNMHPTNPYCHGINGVLEAYRSCIRQIQLFGPTNFAPIINHVAKFAASYKDGSNYFILLILTDGIITDMPQTIQAIVQSSSLPYSIIIVGIGNADFSAMETLDADTVALQHNGVKAQRDIVQFVSFNKFLSIADPGTARNRLAREVLAEIPRQFMSYMKINQIRAKNPKKDITFLPPDPETL</sequence>
<feature type="domain" description="C2" evidence="19">
    <location>
        <begin position="116"/>
        <end position="262"/>
    </location>
</feature>
<dbReference type="GO" id="GO:0046872">
    <property type="term" value="F:metal ion binding"/>
    <property type="evidence" value="ECO:0007669"/>
    <property type="project" value="UniProtKB-KW"/>
</dbReference>
<dbReference type="InterPro" id="IPR010734">
    <property type="entry name" value="Copine_C"/>
</dbReference>
<evidence type="ECO:0000256" key="11">
    <source>
        <dbReference type="ARBA" id="ARBA00022837"/>
    </source>
</evidence>
<dbReference type="GO" id="GO:0005544">
    <property type="term" value="F:calcium-dependent phospholipid binding"/>
    <property type="evidence" value="ECO:0007669"/>
    <property type="project" value="InterPro"/>
</dbReference>
<dbReference type="FunFam" id="2.60.40.150:FF:000042">
    <property type="entry name" value="Copine 3"/>
    <property type="match status" value="1"/>
</dbReference>
<dbReference type="InterPro" id="IPR002035">
    <property type="entry name" value="VWF_A"/>
</dbReference>
<gene>
    <name evidence="21" type="primary">8236760</name>
    <name evidence="20" type="ORF">Phum_PHUM174240</name>
</gene>
<reference evidence="21" key="3">
    <citation type="submission" date="2020-05" db="UniProtKB">
        <authorList>
            <consortium name="EnsemblMetazoa"/>
        </authorList>
    </citation>
    <scope>IDENTIFICATION</scope>
    <source>
        <strain evidence="21">USDA</strain>
    </source>
</reference>
<dbReference type="PANTHER" id="PTHR10857">
    <property type="entry name" value="COPINE"/>
    <property type="match status" value="1"/>
</dbReference>
<keyword evidence="13" id="KW-0472">Membrane</keyword>
<evidence type="ECO:0000256" key="14">
    <source>
        <dbReference type="ARBA" id="ARBA00023242"/>
    </source>
</evidence>
<dbReference type="EMBL" id="DS235131">
    <property type="protein sequence ID" value="EEB12367.1"/>
    <property type="molecule type" value="Genomic_DNA"/>
</dbReference>
<evidence type="ECO:0000313" key="21">
    <source>
        <dbReference type="EnsemblMetazoa" id="PHUM174240-PA"/>
    </source>
</evidence>
<comment type="subunit">
    <text evidence="16">Monomer. Interacts with ERBB2 (preferentially with the tyrosine phosphorylated form); this interaction occurs at the cell membrane and is increased in a growth factor heregulin-dependent manner. Interacts with SHC1; this interaction may mediate the binding of CPNE3 with ERBB2. Interacts with RACK1.</text>
</comment>
<dbReference type="GeneID" id="8236760"/>
<evidence type="ECO:0000256" key="16">
    <source>
        <dbReference type="ARBA" id="ARBA00065466"/>
    </source>
</evidence>
<dbReference type="eggNOG" id="KOG1327">
    <property type="taxonomic scope" value="Eukaryota"/>
</dbReference>
<dbReference type="STRING" id="121224.E0VG61"/>
<dbReference type="GO" id="GO:0005925">
    <property type="term" value="C:focal adhesion"/>
    <property type="evidence" value="ECO:0007669"/>
    <property type="project" value="UniProtKB-SubCell"/>
</dbReference>
<name>E0VG61_PEDHC</name>
<proteinExistence type="inferred from homology"/>
<evidence type="ECO:0000256" key="15">
    <source>
        <dbReference type="ARBA" id="ARBA00058857"/>
    </source>
</evidence>
<dbReference type="GO" id="GO:0005886">
    <property type="term" value="C:plasma membrane"/>
    <property type="evidence" value="ECO:0007669"/>
    <property type="project" value="UniProtKB-SubCell"/>
</dbReference>
<comment type="function">
    <text evidence="15">Calcium-dependent phospholipid-binding protein that plays a role in ERBB2-mediated tumor cell migration in response to growth factor heregulin stimulation.</text>
</comment>
<evidence type="ECO:0000256" key="10">
    <source>
        <dbReference type="ARBA" id="ARBA00022737"/>
    </source>
</evidence>
<dbReference type="CDD" id="cd04048">
    <property type="entry name" value="C2A_Copine"/>
    <property type="match status" value="1"/>
</dbReference>
<dbReference type="SMART" id="SM00239">
    <property type="entry name" value="C2"/>
    <property type="match status" value="2"/>
</dbReference>
<dbReference type="FunFam" id="2.60.40.150:FF:000099">
    <property type="entry name" value="Copine 3"/>
    <property type="match status" value="1"/>
</dbReference>
<dbReference type="HOGENOM" id="CLU_020452_3_2_1"/>
<dbReference type="Pfam" id="PF07002">
    <property type="entry name" value="Copine"/>
    <property type="match status" value="1"/>
</dbReference>
<evidence type="ECO:0000256" key="7">
    <source>
        <dbReference type="ARBA" id="ARBA00022490"/>
    </source>
</evidence>
<dbReference type="OrthoDB" id="5855668at2759"/>
<evidence type="ECO:0000256" key="3">
    <source>
        <dbReference type="ARBA" id="ARBA00004246"/>
    </source>
</evidence>
<keyword evidence="11" id="KW-0106">Calcium</keyword>
<evidence type="ECO:0000256" key="9">
    <source>
        <dbReference type="ARBA" id="ARBA00022723"/>
    </source>
</evidence>
<protein>
    <recommendedName>
        <fullName evidence="17">Copine-3</fullName>
    </recommendedName>
    <alternativeName>
        <fullName evidence="18">Copine III</fullName>
    </alternativeName>
</protein>
<evidence type="ECO:0000256" key="1">
    <source>
        <dbReference type="ARBA" id="ARBA00004123"/>
    </source>
</evidence>
<evidence type="ECO:0000256" key="4">
    <source>
        <dbReference type="ARBA" id="ARBA00004496"/>
    </source>
</evidence>
<accession>E0VG61</accession>
<dbReference type="Gene3D" id="2.60.40.150">
    <property type="entry name" value="C2 domain"/>
    <property type="match status" value="2"/>
</dbReference>
<dbReference type="InterPro" id="IPR035892">
    <property type="entry name" value="C2_domain_sf"/>
</dbReference>
<dbReference type="PROSITE" id="PS50004">
    <property type="entry name" value="C2"/>
    <property type="match status" value="1"/>
</dbReference>
<dbReference type="EnsemblMetazoa" id="PHUM174240-RA">
    <property type="protein sequence ID" value="PHUM174240-PA"/>
    <property type="gene ID" value="PHUM174240"/>
</dbReference>
<keyword evidence="6" id="KW-1003">Cell membrane</keyword>
<comment type="subcellular location">
    <subcellularLocation>
        <location evidence="3">Cell junction</location>
        <location evidence="3">Focal adhesion</location>
    </subcellularLocation>
    <subcellularLocation>
        <location evidence="2">Cell membrane</location>
    </subcellularLocation>
    <subcellularLocation>
        <location evidence="4">Cytoplasm</location>
    </subcellularLocation>
    <subcellularLocation>
        <location evidence="1">Nucleus</location>
    </subcellularLocation>
</comment>
<evidence type="ECO:0000256" key="2">
    <source>
        <dbReference type="ARBA" id="ARBA00004236"/>
    </source>
</evidence>
<dbReference type="Proteomes" id="UP000009046">
    <property type="component" value="Unassembled WGS sequence"/>
</dbReference>
<keyword evidence="14" id="KW-0539">Nucleus</keyword>
<evidence type="ECO:0000313" key="22">
    <source>
        <dbReference type="Proteomes" id="UP000009046"/>
    </source>
</evidence>
<dbReference type="VEuPathDB" id="VectorBase:PHUM174240"/>
<reference evidence="20" key="1">
    <citation type="submission" date="2007-04" db="EMBL/GenBank/DDBJ databases">
        <title>Annotation of Pediculus humanus corporis strain USDA.</title>
        <authorList>
            <person name="Kirkness E."/>
            <person name="Hannick L."/>
            <person name="Hass B."/>
            <person name="Bruggner R."/>
            <person name="Lawson D."/>
            <person name="Bidwell S."/>
            <person name="Joardar V."/>
            <person name="Caler E."/>
            <person name="Walenz B."/>
            <person name="Inman J."/>
            <person name="Schobel S."/>
            <person name="Galinsky K."/>
            <person name="Amedeo P."/>
            <person name="Strausberg R."/>
        </authorList>
    </citation>
    <scope>NUCLEOTIDE SEQUENCE</scope>
    <source>
        <strain evidence="20">USDA</strain>
    </source>
</reference>
<evidence type="ECO:0000256" key="13">
    <source>
        <dbReference type="ARBA" id="ARBA00023136"/>
    </source>
</evidence>
<organism>
    <name type="scientific">Pediculus humanus subsp. corporis</name>
    <name type="common">Body louse</name>
    <dbReference type="NCBI Taxonomy" id="121224"/>
    <lineage>
        <taxon>Eukaryota</taxon>
        <taxon>Metazoa</taxon>
        <taxon>Ecdysozoa</taxon>
        <taxon>Arthropoda</taxon>
        <taxon>Hexapoda</taxon>
        <taxon>Insecta</taxon>
        <taxon>Pterygota</taxon>
        <taxon>Neoptera</taxon>
        <taxon>Paraneoptera</taxon>
        <taxon>Psocodea</taxon>
        <taxon>Troctomorpha</taxon>
        <taxon>Phthiraptera</taxon>
        <taxon>Anoplura</taxon>
        <taxon>Pediculidae</taxon>
        <taxon>Pediculus</taxon>
    </lineage>
</organism>
<dbReference type="CTD" id="8236760"/>
<dbReference type="InterPro" id="IPR037768">
    <property type="entry name" value="C2B_Copine"/>
</dbReference>
<evidence type="ECO:0000256" key="18">
    <source>
        <dbReference type="ARBA" id="ARBA00076171"/>
    </source>
</evidence>
<evidence type="ECO:0000256" key="17">
    <source>
        <dbReference type="ARBA" id="ARBA00074834"/>
    </source>
</evidence>
<reference evidence="20" key="2">
    <citation type="submission" date="2007-04" db="EMBL/GenBank/DDBJ databases">
        <title>The genome of the human body louse.</title>
        <authorList>
            <consortium name="The Human Body Louse Genome Consortium"/>
            <person name="Kirkness E."/>
            <person name="Walenz B."/>
            <person name="Hass B."/>
            <person name="Bruggner R."/>
            <person name="Strausberg R."/>
        </authorList>
    </citation>
    <scope>NUCLEOTIDE SEQUENCE</scope>
    <source>
        <strain evidence="20">USDA</strain>
    </source>
</reference>
<dbReference type="CDD" id="cd04047">
    <property type="entry name" value="C2B_Copine"/>
    <property type="match status" value="1"/>
</dbReference>
<comment type="similarity">
    <text evidence="5">Belongs to the copine family.</text>
</comment>
<dbReference type="OMA" id="YLFEECQ"/>
<keyword evidence="9" id="KW-0479">Metal-binding</keyword>